<dbReference type="GO" id="GO:0016787">
    <property type="term" value="F:hydrolase activity"/>
    <property type="evidence" value="ECO:0007669"/>
    <property type="project" value="UniProtKB-KW"/>
</dbReference>
<organism evidence="3 4">
    <name type="scientific">Amycolatopsis balhimycina DSM 5908</name>
    <dbReference type="NCBI Taxonomy" id="1081091"/>
    <lineage>
        <taxon>Bacteria</taxon>
        <taxon>Bacillati</taxon>
        <taxon>Actinomycetota</taxon>
        <taxon>Actinomycetes</taxon>
        <taxon>Pseudonocardiales</taxon>
        <taxon>Pseudonocardiaceae</taxon>
        <taxon>Amycolatopsis</taxon>
    </lineage>
</organism>
<dbReference type="InterPro" id="IPR029058">
    <property type="entry name" value="AB_hydrolase_fold"/>
</dbReference>
<dbReference type="PANTHER" id="PTHR43329">
    <property type="entry name" value="EPOXIDE HYDROLASE"/>
    <property type="match status" value="1"/>
</dbReference>
<dbReference type="Proteomes" id="UP000286716">
    <property type="component" value="Unassembled WGS sequence"/>
</dbReference>
<evidence type="ECO:0000259" key="2">
    <source>
        <dbReference type="Pfam" id="PF00561"/>
    </source>
</evidence>
<dbReference type="EMBL" id="QHHU01000001">
    <property type="protein sequence ID" value="RSM50790.1"/>
    <property type="molecule type" value="Genomic_DNA"/>
</dbReference>
<dbReference type="Gene3D" id="3.40.50.1820">
    <property type="entry name" value="alpha/beta hydrolase"/>
    <property type="match status" value="1"/>
</dbReference>
<evidence type="ECO:0000313" key="4">
    <source>
        <dbReference type="Proteomes" id="UP000286716"/>
    </source>
</evidence>
<comment type="caution">
    <text evidence="3">The sequence shown here is derived from an EMBL/GenBank/DDBJ whole genome shotgun (WGS) entry which is preliminary data.</text>
</comment>
<dbReference type="AlphaFoldDB" id="A0A428X638"/>
<feature type="domain" description="AB hydrolase-1" evidence="2">
    <location>
        <begin position="63"/>
        <end position="127"/>
    </location>
</feature>
<dbReference type="SUPFAM" id="SSF53474">
    <property type="entry name" value="alpha/beta-Hydrolases"/>
    <property type="match status" value="1"/>
</dbReference>
<accession>A0A428X638</accession>
<dbReference type="InterPro" id="IPR000073">
    <property type="entry name" value="AB_hydrolase_1"/>
</dbReference>
<dbReference type="OrthoDB" id="2987348at2"/>
<reference evidence="3 4" key="1">
    <citation type="submission" date="2018-05" db="EMBL/GenBank/DDBJ databases">
        <title>Evolution of GPA BGCs.</title>
        <authorList>
            <person name="Waglechner N."/>
            <person name="Wright G.D."/>
        </authorList>
    </citation>
    <scope>NUCLEOTIDE SEQUENCE [LARGE SCALE GENOMIC DNA]</scope>
    <source>
        <strain evidence="3 4">DSM 5908</strain>
    </source>
</reference>
<evidence type="ECO:0000256" key="1">
    <source>
        <dbReference type="ARBA" id="ARBA00022801"/>
    </source>
</evidence>
<keyword evidence="1" id="KW-0378">Hydrolase</keyword>
<name>A0A428X638_AMYBA</name>
<dbReference type="Pfam" id="PF00561">
    <property type="entry name" value="Abhydrolase_1"/>
    <property type="match status" value="1"/>
</dbReference>
<sequence>MIAGTLGGIVAAAVGAPQRFLSPPAPAEAATPSHSVGAHRIPESAVSVNGITLHVAQQGRGAPVLFVHGFPDTARTWRRQMAAVAAVGYHAIAVDMRGYGRSSAPADPSQYTPLHLVGDLTALLDALHHPLSR</sequence>
<protein>
    <recommendedName>
        <fullName evidence="2">AB hydrolase-1 domain-containing protein</fullName>
    </recommendedName>
</protein>
<evidence type="ECO:0000313" key="3">
    <source>
        <dbReference type="EMBL" id="RSM50790.1"/>
    </source>
</evidence>
<dbReference type="PRINTS" id="PR00412">
    <property type="entry name" value="EPOXHYDRLASE"/>
</dbReference>
<keyword evidence="4" id="KW-1185">Reference proteome</keyword>
<proteinExistence type="predicted"/>
<dbReference type="InterPro" id="IPR000639">
    <property type="entry name" value="Epox_hydrolase-like"/>
</dbReference>
<gene>
    <name evidence="3" type="ORF">DMA12_01180</name>
</gene>